<evidence type="ECO:0000259" key="16">
    <source>
        <dbReference type="Pfam" id="PF06415"/>
    </source>
</evidence>
<dbReference type="EMBL" id="DXIE01000032">
    <property type="protein sequence ID" value="HIV62289.1"/>
    <property type="molecule type" value="Genomic_DNA"/>
</dbReference>
<dbReference type="SUPFAM" id="SSF53649">
    <property type="entry name" value="Alkaline phosphatase-like"/>
    <property type="match status" value="1"/>
</dbReference>
<protein>
    <recommendedName>
        <fullName evidence="9 10">2,3-bisphosphoglycerate-independent phosphoglycerate mutase</fullName>
        <shortName evidence="10">BPG-independent PGAM</shortName>
        <shortName evidence="10">Phosphoglyceromutase</shortName>
        <shortName evidence="10">iPGM</shortName>
        <ecNumber evidence="4 10">5.4.2.12</ecNumber>
    </recommendedName>
</protein>
<comment type="similarity">
    <text evidence="3 10">Belongs to the BPG-independent phosphoglycerate mutase family.</text>
</comment>
<evidence type="ECO:0000256" key="14">
    <source>
        <dbReference type="SAM" id="MobiDB-lite"/>
    </source>
</evidence>
<dbReference type="GO" id="GO:0030145">
    <property type="term" value="F:manganese ion binding"/>
    <property type="evidence" value="ECO:0007669"/>
    <property type="project" value="UniProtKB-UniRule"/>
</dbReference>
<evidence type="ECO:0000256" key="11">
    <source>
        <dbReference type="PIRSR" id="PIRSR001492-1"/>
    </source>
</evidence>
<dbReference type="PANTHER" id="PTHR31637:SF0">
    <property type="entry name" value="2,3-BISPHOSPHOGLYCERATE-INDEPENDENT PHOSPHOGLYCERATE MUTASE"/>
    <property type="match status" value="1"/>
</dbReference>
<feature type="domain" description="Metalloenzyme" evidence="15">
    <location>
        <begin position="46"/>
        <end position="539"/>
    </location>
</feature>
<feature type="binding site" evidence="10 13">
    <location>
        <position position="444"/>
    </location>
    <ligand>
        <name>Mn(2+)</name>
        <dbReference type="ChEBI" id="CHEBI:29035"/>
        <label>1</label>
    </ligand>
</feature>
<feature type="binding site" evidence="10 13">
    <location>
        <position position="440"/>
    </location>
    <ligand>
        <name>Mn(2+)</name>
        <dbReference type="ChEBI" id="CHEBI:29035"/>
        <label>1</label>
    </ligand>
</feature>
<feature type="compositionally biased region" description="Basic and acidic residues" evidence="14">
    <location>
        <begin position="1"/>
        <end position="15"/>
    </location>
</feature>
<proteinExistence type="inferred from homology"/>
<feature type="binding site" evidence="10 12">
    <location>
        <position position="165"/>
    </location>
    <ligand>
        <name>substrate</name>
    </ligand>
</feature>
<feature type="binding site" evidence="10 13">
    <location>
        <position position="104"/>
    </location>
    <ligand>
        <name>Mn(2+)</name>
        <dbReference type="ChEBI" id="CHEBI:29035"/>
        <label>2</label>
    </ligand>
</feature>
<comment type="function">
    <text evidence="10">Catalyzes the interconversion of 2-phosphoglycerate and 3-phosphoglycerate.</text>
</comment>
<feature type="region of interest" description="Disordered" evidence="14">
    <location>
        <begin position="1"/>
        <end position="39"/>
    </location>
</feature>
<dbReference type="Gene3D" id="3.40.1450.10">
    <property type="entry name" value="BPG-independent phosphoglycerate mutase, domain B"/>
    <property type="match status" value="1"/>
</dbReference>
<comment type="catalytic activity">
    <reaction evidence="1 10">
        <text>(2R)-2-phosphoglycerate = (2R)-3-phosphoglycerate</text>
        <dbReference type="Rhea" id="RHEA:15901"/>
        <dbReference type="ChEBI" id="CHEBI:58272"/>
        <dbReference type="ChEBI" id="CHEBI:58289"/>
        <dbReference type="EC" id="5.4.2.12"/>
    </reaction>
</comment>
<feature type="binding site" evidence="10 13">
    <location>
        <position position="500"/>
    </location>
    <ligand>
        <name>Mn(2+)</name>
        <dbReference type="ChEBI" id="CHEBI:29035"/>
        <label>1</label>
    </ligand>
</feature>
<dbReference type="GO" id="GO:0004619">
    <property type="term" value="F:phosphoglycerate mutase activity"/>
    <property type="evidence" value="ECO:0007669"/>
    <property type="project" value="UniProtKB-UniRule"/>
</dbReference>
<evidence type="ECO:0000256" key="1">
    <source>
        <dbReference type="ARBA" id="ARBA00000370"/>
    </source>
</evidence>
<dbReference type="NCBIfam" id="TIGR01307">
    <property type="entry name" value="pgm_bpd_ind"/>
    <property type="match status" value="1"/>
</dbReference>
<dbReference type="SUPFAM" id="SSF64158">
    <property type="entry name" value="2,3-Bisphosphoglycerate-independent phosphoglycerate mutase, substrate-binding domain"/>
    <property type="match status" value="1"/>
</dbReference>
<dbReference type="Proteomes" id="UP000886808">
    <property type="component" value="Unassembled WGS sequence"/>
</dbReference>
<dbReference type="Gene3D" id="3.40.720.10">
    <property type="entry name" value="Alkaline Phosphatase, subunit A"/>
    <property type="match status" value="1"/>
</dbReference>
<dbReference type="PANTHER" id="PTHR31637">
    <property type="entry name" value="2,3-BISPHOSPHOGLYCERATE-INDEPENDENT PHOSPHOGLYCERATE MUTASE"/>
    <property type="match status" value="1"/>
</dbReference>
<feature type="binding site" evidence="10 12">
    <location>
        <begin position="298"/>
        <end position="301"/>
    </location>
    <ligand>
        <name>substrate</name>
    </ligand>
</feature>
<dbReference type="InterPro" id="IPR011258">
    <property type="entry name" value="BPG-indep_PGM_N"/>
</dbReference>
<name>A0A9D1PIS0_9FIRM</name>
<dbReference type="InterPro" id="IPR006124">
    <property type="entry name" value="Metalloenzyme"/>
</dbReference>
<feature type="domain" description="BPG-independent PGAM N-terminal" evidence="16">
    <location>
        <begin position="124"/>
        <end position="335"/>
    </location>
</feature>
<dbReference type="Pfam" id="PF06415">
    <property type="entry name" value="iPGM_N"/>
    <property type="match status" value="1"/>
</dbReference>
<keyword evidence="8 10" id="KW-0413">Isomerase</keyword>
<dbReference type="GO" id="GO:0043937">
    <property type="term" value="P:regulation of sporulation"/>
    <property type="evidence" value="ECO:0007669"/>
    <property type="project" value="UniProtKB-ARBA"/>
</dbReference>
<evidence type="ECO:0000313" key="17">
    <source>
        <dbReference type="EMBL" id="HIV62289.1"/>
    </source>
</evidence>
<dbReference type="Pfam" id="PF01676">
    <property type="entry name" value="Metalloenzyme"/>
    <property type="match status" value="1"/>
</dbReference>
<feature type="active site" description="Phosphoserine intermediate" evidence="10 11">
    <location>
        <position position="104"/>
    </location>
</feature>
<dbReference type="GO" id="GO:0006007">
    <property type="term" value="P:glucose catabolic process"/>
    <property type="evidence" value="ECO:0007669"/>
    <property type="project" value="InterPro"/>
</dbReference>
<evidence type="ECO:0000256" key="10">
    <source>
        <dbReference type="HAMAP-Rule" id="MF_01038"/>
    </source>
</evidence>
<evidence type="ECO:0000256" key="8">
    <source>
        <dbReference type="ARBA" id="ARBA00023235"/>
    </source>
</evidence>
<dbReference type="PIRSF" id="PIRSF001492">
    <property type="entry name" value="IPGAM"/>
    <property type="match status" value="1"/>
</dbReference>
<comment type="caution">
    <text evidence="17">The sequence shown here is derived from an EMBL/GenBank/DDBJ whole genome shotgun (WGS) entry which is preliminary data.</text>
</comment>
<evidence type="ECO:0000256" key="3">
    <source>
        <dbReference type="ARBA" id="ARBA00008819"/>
    </source>
</evidence>
<feature type="binding site" evidence="10 12">
    <location>
        <position position="233"/>
    </location>
    <ligand>
        <name>substrate</name>
    </ligand>
</feature>
<reference evidence="17" key="2">
    <citation type="submission" date="2021-04" db="EMBL/GenBank/DDBJ databases">
        <authorList>
            <person name="Gilroy R."/>
        </authorList>
    </citation>
    <scope>NUCLEOTIDE SEQUENCE</scope>
    <source>
        <strain evidence="17">CHK193-4272</strain>
    </source>
</reference>
<evidence type="ECO:0000256" key="4">
    <source>
        <dbReference type="ARBA" id="ARBA00012026"/>
    </source>
</evidence>
<dbReference type="InterPro" id="IPR017850">
    <property type="entry name" value="Alkaline_phosphatase_core_sf"/>
</dbReference>
<dbReference type="GO" id="GO:0006096">
    <property type="term" value="P:glycolytic process"/>
    <property type="evidence" value="ECO:0007669"/>
    <property type="project" value="UniProtKB-UniRule"/>
</dbReference>
<evidence type="ECO:0000256" key="6">
    <source>
        <dbReference type="ARBA" id="ARBA00023152"/>
    </source>
</evidence>
<evidence type="ECO:0000256" key="7">
    <source>
        <dbReference type="ARBA" id="ARBA00023211"/>
    </source>
</evidence>
<feature type="binding site" evidence="10 13">
    <location>
        <position position="54"/>
    </location>
    <ligand>
        <name>Mn(2+)</name>
        <dbReference type="ChEBI" id="CHEBI:29035"/>
        <label>2</label>
    </ligand>
</feature>
<dbReference type="InterPro" id="IPR036646">
    <property type="entry name" value="PGAM_B_sf"/>
</dbReference>
<feature type="binding site" evidence="10 12">
    <location>
        <begin position="195"/>
        <end position="196"/>
    </location>
    <ligand>
        <name>substrate</name>
    </ligand>
</feature>
<evidence type="ECO:0000313" key="18">
    <source>
        <dbReference type="Proteomes" id="UP000886808"/>
    </source>
</evidence>
<evidence type="ECO:0000256" key="12">
    <source>
        <dbReference type="PIRSR" id="PIRSR001492-2"/>
    </source>
</evidence>
<comment type="subunit">
    <text evidence="10">Monomer.</text>
</comment>
<feature type="binding site" evidence="10 12">
    <location>
        <position position="373"/>
    </location>
    <ligand>
        <name>substrate</name>
    </ligand>
</feature>
<comment type="cofactor">
    <cofactor evidence="10">
        <name>Mn(2+)</name>
        <dbReference type="ChEBI" id="CHEBI:29035"/>
    </cofactor>
    <text evidence="10">Binds 2 manganese ions per subunit.</text>
</comment>
<feature type="compositionally biased region" description="Low complexity" evidence="14">
    <location>
        <begin position="25"/>
        <end position="39"/>
    </location>
</feature>
<evidence type="ECO:0000256" key="13">
    <source>
        <dbReference type="PIRSR" id="PIRSR001492-3"/>
    </source>
</evidence>
<reference evidence="17" key="1">
    <citation type="journal article" date="2021" name="PeerJ">
        <title>Extensive microbial diversity within the chicken gut microbiome revealed by metagenomics and culture.</title>
        <authorList>
            <person name="Gilroy R."/>
            <person name="Ravi A."/>
            <person name="Getino M."/>
            <person name="Pursley I."/>
            <person name="Horton D.L."/>
            <person name="Alikhan N.F."/>
            <person name="Baker D."/>
            <person name="Gharbi K."/>
            <person name="Hall N."/>
            <person name="Watson M."/>
            <person name="Adriaenssens E.M."/>
            <person name="Foster-Nyarko E."/>
            <person name="Jarju S."/>
            <person name="Secka A."/>
            <person name="Antonio M."/>
            <person name="Oren A."/>
            <person name="Chaudhuri R.R."/>
            <person name="La Ragione R."/>
            <person name="Hildebrand F."/>
            <person name="Pallen M.J."/>
        </authorList>
    </citation>
    <scope>NUCLEOTIDE SEQUENCE</scope>
    <source>
        <strain evidence="17">CHK193-4272</strain>
    </source>
</reference>
<dbReference type="FunFam" id="3.40.1450.10:FF:000001">
    <property type="entry name" value="2,3-bisphosphoglycerate-independent phosphoglycerate mutase"/>
    <property type="match status" value="1"/>
</dbReference>
<evidence type="ECO:0000256" key="9">
    <source>
        <dbReference type="ARBA" id="ARBA00071648"/>
    </source>
</evidence>
<gene>
    <name evidence="10 17" type="primary">gpmI</name>
    <name evidence="17" type="ORF">H9746_05565</name>
</gene>
<dbReference type="InterPro" id="IPR005995">
    <property type="entry name" value="Pgm_bpd_ind"/>
</dbReference>
<keyword evidence="6 10" id="KW-0324">Glycolysis</keyword>
<dbReference type="FunFam" id="3.40.720.10:FF:000001">
    <property type="entry name" value="2,3-bisphosphoglycerate-independent phosphoglycerate mutase"/>
    <property type="match status" value="1"/>
</dbReference>
<evidence type="ECO:0000259" key="15">
    <source>
        <dbReference type="Pfam" id="PF01676"/>
    </source>
</evidence>
<dbReference type="HAMAP" id="MF_01038">
    <property type="entry name" value="GpmI"/>
    <property type="match status" value="1"/>
</dbReference>
<organism evidence="17 18">
    <name type="scientific">Candidatus Butyricicoccus avistercoris</name>
    <dbReference type="NCBI Taxonomy" id="2838518"/>
    <lineage>
        <taxon>Bacteria</taxon>
        <taxon>Bacillati</taxon>
        <taxon>Bacillota</taxon>
        <taxon>Clostridia</taxon>
        <taxon>Eubacteriales</taxon>
        <taxon>Butyricicoccaceae</taxon>
        <taxon>Butyricicoccus</taxon>
    </lineage>
</organism>
<feature type="binding site" evidence="10 13">
    <location>
        <position position="481"/>
    </location>
    <ligand>
        <name>Mn(2+)</name>
        <dbReference type="ChEBI" id="CHEBI:29035"/>
        <label>2</label>
    </ligand>
</feature>
<feature type="binding site" evidence="10 12">
    <location>
        <position position="227"/>
    </location>
    <ligand>
        <name>substrate</name>
    </ligand>
</feature>
<dbReference type="GO" id="GO:0005829">
    <property type="term" value="C:cytosol"/>
    <property type="evidence" value="ECO:0007669"/>
    <property type="project" value="TreeGrafter"/>
</dbReference>
<dbReference type="AlphaFoldDB" id="A0A9D1PIS0"/>
<accession>A0A9D1PIS0</accession>
<evidence type="ECO:0000256" key="5">
    <source>
        <dbReference type="ARBA" id="ARBA00022723"/>
    </source>
</evidence>
<feature type="binding site" evidence="10 13">
    <location>
        <position position="482"/>
    </location>
    <ligand>
        <name>Mn(2+)</name>
        <dbReference type="ChEBI" id="CHEBI:29035"/>
        <label>2</label>
    </ligand>
</feature>
<comment type="pathway">
    <text evidence="2 10">Carbohydrate degradation; glycolysis; pyruvate from D-glyceraldehyde 3-phosphate: step 3/5.</text>
</comment>
<keyword evidence="5 10" id="KW-0479">Metal-binding</keyword>
<dbReference type="CDD" id="cd16010">
    <property type="entry name" value="iPGM"/>
    <property type="match status" value="1"/>
</dbReference>
<keyword evidence="7 10" id="KW-0464">Manganese</keyword>
<dbReference type="EC" id="5.4.2.12" evidence="4 10"/>
<evidence type="ECO:0000256" key="2">
    <source>
        <dbReference type="ARBA" id="ARBA00004798"/>
    </source>
</evidence>
<sequence>MRKTKQEEAVVEKKTTTRRTRKTAATKTQAAKTAPATKTVASAEKKPLALIIMDGFGYRDSDKGNAIHAAKTPNMDKYMKECPNVLIGASGMDVGLPDGQMGNSEVGHTNIGAGRIVYQELTRITKAIQDGDFFENEAFKSAVDQCKWFNSTLHIFGLMSDGGVHSHIDHICALLELAKRNGLTKVCVHCFMDGRDTPPTSGADYVQKVQDKINELGVGCIATVSGRYYAMDRDKNWDRVERAYDAIVRGKAPVYADAVSAIKECYANGKTDEFIEPMIITEGANVQKDDAIIFANFRPDRAREITRTIVDPDFDGFARENGNLQVKYVCMTQYDATMPNVEVAFKPQSLTNTFGEYIAEKGLTQLRIAETEKYAHVTFFFNGGVEQEYKNEDRALIKSPAVATYDLKPEMSAIEVTDEVVKRIESDKYDVIILNYANCDMVGHTGVFDAAVKAVETVDTCVGRTVDAILAKGGAALITADHGNADQMLEDDGVSPFTAHSTNPVPLVLVGRSDVKALAEGGVLADLAPTMLELLGLEKPAEMTGKSLLVK</sequence>